<evidence type="ECO:0000256" key="9">
    <source>
        <dbReference type="ARBA" id="ARBA00023224"/>
    </source>
</evidence>
<dbReference type="EMBL" id="MT072616">
    <property type="protein sequence ID" value="QJX74344.1"/>
    <property type="molecule type" value="mRNA"/>
</dbReference>
<keyword evidence="6 10" id="KW-1133">Transmembrane helix</keyword>
<keyword evidence="3 10" id="KW-0716">Sensory transduction</keyword>
<evidence type="ECO:0000256" key="4">
    <source>
        <dbReference type="ARBA" id="ARBA00022692"/>
    </source>
</evidence>
<feature type="region of interest" description="Disordered" evidence="11">
    <location>
        <begin position="1"/>
        <end position="23"/>
    </location>
</feature>
<keyword evidence="9 10" id="KW-0807">Transducer</keyword>
<sequence length="458" mass="51301">MQVSGPRHLSMEQHSRDGSSVGQREDVGRLLGLGAWGLRALGIWAGPEPATTRWGRAGPTLLLTALFAASATAQLGRERLDDLEHLGEQIFVSTTLTVTSMRIMYFMAYRLRMQRLANLLLEARRRFPEQGAAIRKRFQRRATRMCIGFQMTATVPLAMWVLNPVLAAAMTSPPPRGLNASASASAAAAVRQTPLSLWLPVDDQRSPGYELVFALEGFLIVFTGMASLFLDMFFIVHIIHITAELNVLNDNLAAIRVGAVRGGSSSISNTGSMRRSFNRPDKFAKLNTSTSVISRIDSDEYSHLVEAIRHHQTVMRYVQELENAMSQPLYILLSTNMVNMCLHMFTFMTLLQRNIEPASMMKFMFTFPAYLYQTGTYCIFGQAIIDQSERLVSSAGSCGWPECAPDFRRMLLVLMEQASRPLCIRVGKLVTLSRNTFLQLLKDTYTMFNMLFQLQGDK</sequence>
<keyword evidence="4 10" id="KW-0812">Transmembrane</keyword>
<accession>A0A6M6DQB5</accession>
<proteinExistence type="evidence at transcript level"/>
<feature type="compositionally biased region" description="Basic and acidic residues" evidence="11">
    <location>
        <begin position="9"/>
        <end position="23"/>
    </location>
</feature>
<evidence type="ECO:0000256" key="3">
    <source>
        <dbReference type="ARBA" id="ARBA00022606"/>
    </source>
</evidence>
<dbReference type="Pfam" id="PF02949">
    <property type="entry name" value="7tm_6"/>
    <property type="match status" value="1"/>
</dbReference>
<comment type="similarity">
    <text evidence="10">Belongs to the insect chemoreceptor superfamily. Heteromeric odorant receptor channel (TC 1.A.69) family.</text>
</comment>
<dbReference type="PANTHER" id="PTHR21137:SF35">
    <property type="entry name" value="ODORANT RECEPTOR 19A-RELATED"/>
    <property type="match status" value="1"/>
</dbReference>
<evidence type="ECO:0000256" key="7">
    <source>
        <dbReference type="ARBA" id="ARBA00023136"/>
    </source>
</evidence>
<feature type="transmembrane region" description="Helical" evidence="10">
    <location>
        <begin position="145"/>
        <end position="162"/>
    </location>
</feature>
<dbReference type="GO" id="GO:0005549">
    <property type="term" value="F:odorant binding"/>
    <property type="evidence" value="ECO:0007669"/>
    <property type="project" value="InterPro"/>
</dbReference>
<dbReference type="InterPro" id="IPR004117">
    <property type="entry name" value="7tm6_olfct_rcpt"/>
</dbReference>
<name>A0A6M6DQB5_CERKI</name>
<dbReference type="GO" id="GO:0005886">
    <property type="term" value="C:plasma membrane"/>
    <property type="evidence" value="ECO:0007669"/>
    <property type="project" value="UniProtKB-SubCell"/>
</dbReference>
<evidence type="ECO:0000256" key="10">
    <source>
        <dbReference type="RuleBase" id="RU351113"/>
    </source>
</evidence>
<evidence type="ECO:0000256" key="2">
    <source>
        <dbReference type="ARBA" id="ARBA00022475"/>
    </source>
</evidence>
<evidence type="ECO:0000256" key="11">
    <source>
        <dbReference type="SAM" id="MobiDB-lite"/>
    </source>
</evidence>
<feature type="transmembrane region" description="Helical" evidence="10">
    <location>
        <begin position="213"/>
        <end position="239"/>
    </location>
</feature>
<feature type="transmembrane region" description="Helical" evidence="10">
    <location>
        <begin position="329"/>
        <end position="351"/>
    </location>
</feature>
<evidence type="ECO:0000256" key="6">
    <source>
        <dbReference type="ARBA" id="ARBA00022989"/>
    </source>
</evidence>
<keyword evidence="7 10" id="KW-0472">Membrane</keyword>
<comment type="subcellular location">
    <subcellularLocation>
        <location evidence="1 10">Cell membrane</location>
        <topology evidence="1 10">Multi-pass membrane protein</topology>
    </subcellularLocation>
</comment>
<dbReference type="GO" id="GO:0007165">
    <property type="term" value="P:signal transduction"/>
    <property type="evidence" value="ECO:0007669"/>
    <property type="project" value="UniProtKB-KW"/>
</dbReference>
<dbReference type="PANTHER" id="PTHR21137">
    <property type="entry name" value="ODORANT RECEPTOR"/>
    <property type="match status" value="1"/>
</dbReference>
<organism evidence="12">
    <name type="scientific">Ceracris kiangsu</name>
    <name type="common">Yellow-spined bamboo locust</name>
    <name type="synonym">Rammeacris kiangsu</name>
    <dbReference type="NCBI Taxonomy" id="227354"/>
    <lineage>
        <taxon>Eukaryota</taxon>
        <taxon>Metazoa</taxon>
        <taxon>Ecdysozoa</taxon>
        <taxon>Arthropoda</taxon>
        <taxon>Hexapoda</taxon>
        <taxon>Insecta</taxon>
        <taxon>Pterygota</taxon>
        <taxon>Neoptera</taxon>
        <taxon>Polyneoptera</taxon>
        <taxon>Orthoptera</taxon>
        <taxon>Caelifera</taxon>
        <taxon>Acrididea</taxon>
        <taxon>Acridomorpha</taxon>
        <taxon>Acridoidea</taxon>
        <taxon>Acrididae</taxon>
        <taxon>Gomphocerinae</taxon>
        <taxon>Ceracris</taxon>
    </lineage>
</organism>
<keyword evidence="5 10" id="KW-0552">Olfaction</keyword>
<dbReference type="AlphaFoldDB" id="A0A6M6DQB5"/>
<comment type="caution">
    <text evidence="10">Lacks conserved residue(s) required for the propagation of feature annotation.</text>
</comment>
<evidence type="ECO:0000313" key="12">
    <source>
        <dbReference type="EMBL" id="QJX74344.1"/>
    </source>
</evidence>
<protein>
    <recommendedName>
        <fullName evidence="10">Odorant receptor</fullName>
    </recommendedName>
</protein>
<dbReference type="GO" id="GO:0004984">
    <property type="term" value="F:olfactory receptor activity"/>
    <property type="evidence" value="ECO:0007669"/>
    <property type="project" value="InterPro"/>
</dbReference>
<keyword evidence="2" id="KW-1003">Cell membrane</keyword>
<evidence type="ECO:0000256" key="8">
    <source>
        <dbReference type="ARBA" id="ARBA00023170"/>
    </source>
</evidence>
<evidence type="ECO:0000256" key="5">
    <source>
        <dbReference type="ARBA" id="ARBA00022725"/>
    </source>
</evidence>
<evidence type="ECO:0000256" key="1">
    <source>
        <dbReference type="ARBA" id="ARBA00004651"/>
    </source>
</evidence>
<reference evidence="12" key="1">
    <citation type="submission" date="2020-01" db="EMBL/GenBank/DDBJ databases">
        <title>Identification and Expression Profiles Analysis of Chemosensory Genes from the Antennal Transcriptome of Ceracris kiangsu Tsai (Orthoptera: Acrididae).</title>
        <authorList>
            <person name="Li R."/>
            <person name="Jiang G.-f."/>
        </authorList>
    </citation>
    <scope>NUCLEOTIDE SEQUENCE</scope>
</reference>
<keyword evidence="8 10" id="KW-0675">Receptor</keyword>